<protein>
    <recommendedName>
        <fullName evidence="9">Metalloendopeptidase</fullName>
        <ecNumber evidence="9">3.4.24.-</ecNumber>
    </recommendedName>
</protein>
<evidence type="ECO:0000256" key="4">
    <source>
        <dbReference type="ARBA" id="ARBA00022833"/>
    </source>
</evidence>
<keyword evidence="5 8" id="KW-0482">Metalloprotease</keyword>
<accession>A0AAD1R9N2</accession>
<dbReference type="EMBL" id="OW240913">
    <property type="protein sequence ID" value="CAH2245699.1"/>
    <property type="molecule type" value="Genomic_DNA"/>
</dbReference>
<dbReference type="InterPro" id="IPR006026">
    <property type="entry name" value="Peptidase_Metallo"/>
</dbReference>
<evidence type="ECO:0000256" key="7">
    <source>
        <dbReference type="PROSITE-ProRule" id="PRU00059"/>
    </source>
</evidence>
<dbReference type="SUPFAM" id="SSF55486">
    <property type="entry name" value="Metalloproteases ('zincins'), catalytic domain"/>
    <property type="match status" value="1"/>
</dbReference>
<feature type="domain" description="Peptidase M12A" evidence="11">
    <location>
        <begin position="70"/>
        <end position="267"/>
    </location>
</feature>
<keyword evidence="6" id="KW-1015">Disulfide bond</keyword>
<keyword evidence="4 8" id="KW-0862">Zinc</keyword>
<dbReference type="PRINTS" id="PR00480">
    <property type="entry name" value="ASTACIN"/>
</dbReference>
<dbReference type="Gene3D" id="2.60.120.290">
    <property type="entry name" value="Spermadhesin, CUB domain"/>
    <property type="match status" value="1"/>
</dbReference>
<proteinExistence type="predicted"/>
<sequence length="421" mass="46664">MELTTILLLIVSGWTICLALPVQVDLELHREPINDNLLPEIKTVFELIEEANKGISKPLVHGDIAINTGRSVKNCYDCFWPASQNGVVPVPYVISSAYSNIQIWLINEAMRQIELMTCINFVQRTLEWDYLSIESGNGCWSNVARQGGKQIISLDKSGCLGSGVIQHELMHSLGFYHEHSRNDRDNYIVIRWQYIDEADKYNFKTEDTNNLGLPYDYNSVMHYQNTAFTNTTGQTTIVAKGQCSGSYIKVYNGNSKKDNVLLDKTCGNGIIPPLVSSGNSMLIEFVSNQAPHLSTFRGVYKTVSYGGTLTSPFGIIFSPSYGKAYPNDIDAEWSIIAPPKSKVVLNFIDFDLQDCSDCSCDSLTIIDGTGPTSPVLGKYCSTTAPDSLKSSGNVMILKFHSDSKTSSYGFYLSYSLGKDQQ</sequence>
<dbReference type="FunFam" id="2.60.120.290:FF:000013">
    <property type="entry name" value="Membrane frizzled-related protein"/>
    <property type="match status" value="1"/>
</dbReference>
<dbReference type="SUPFAM" id="SSF49854">
    <property type="entry name" value="Spermadhesin, CUB domain"/>
    <property type="match status" value="2"/>
</dbReference>
<gene>
    <name evidence="12" type="ORF">PECUL_23A031661</name>
</gene>
<dbReference type="SMART" id="SM00235">
    <property type="entry name" value="ZnMc"/>
    <property type="match status" value="1"/>
</dbReference>
<evidence type="ECO:0000259" key="10">
    <source>
        <dbReference type="PROSITE" id="PS01180"/>
    </source>
</evidence>
<dbReference type="PROSITE" id="PS51864">
    <property type="entry name" value="ASTACIN"/>
    <property type="match status" value="1"/>
</dbReference>
<keyword evidence="13" id="KW-1185">Reference proteome</keyword>
<dbReference type="GO" id="GO:0008270">
    <property type="term" value="F:zinc ion binding"/>
    <property type="evidence" value="ECO:0007669"/>
    <property type="project" value="UniProtKB-UniRule"/>
</dbReference>
<feature type="signal peptide" evidence="9">
    <location>
        <begin position="1"/>
        <end position="19"/>
    </location>
</feature>
<dbReference type="Proteomes" id="UP001295444">
    <property type="component" value="Chromosome 02"/>
</dbReference>
<evidence type="ECO:0000256" key="3">
    <source>
        <dbReference type="ARBA" id="ARBA00022801"/>
    </source>
</evidence>
<dbReference type="Pfam" id="PF01400">
    <property type="entry name" value="Astacin"/>
    <property type="match status" value="1"/>
</dbReference>
<evidence type="ECO:0000256" key="6">
    <source>
        <dbReference type="ARBA" id="ARBA00023157"/>
    </source>
</evidence>
<organism evidence="12 13">
    <name type="scientific">Pelobates cultripes</name>
    <name type="common">Western spadefoot toad</name>
    <dbReference type="NCBI Taxonomy" id="61616"/>
    <lineage>
        <taxon>Eukaryota</taxon>
        <taxon>Metazoa</taxon>
        <taxon>Chordata</taxon>
        <taxon>Craniata</taxon>
        <taxon>Vertebrata</taxon>
        <taxon>Euteleostomi</taxon>
        <taxon>Amphibia</taxon>
        <taxon>Batrachia</taxon>
        <taxon>Anura</taxon>
        <taxon>Pelobatoidea</taxon>
        <taxon>Pelobatidae</taxon>
        <taxon>Pelobates</taxon>
    </lineage>
</organism>
<dbReference type="GO" id="GO:0006508">
    <property type="term" value="P:proteolysis"/>
    <property type="evidence" value="ECO:0007669"/>
    <property type="project" value="UniProtKB-KW"/>
</dbReference>
<feature type="active site" evidence="8">
    <location>
        <position position="168"/>
    </location>
</feature>
<keyword evidence="3 8" id="KW-0378">Hydrolase</keyword>
<feature type="chain" id="PRO_5041783994" description="Metalloendopeptidase" evidence="9">
    <location>
        <begin position="20"/>
        <end position="421"/>
    </location>
</feature>
<dbReference type="Pfam" id="PF00431">
    <property type="entry name" value="CUB"/>
    <property type="match status" value="1"/>
</dbReference>
<keyword evidence="1 8" id="KW-0645">Protease</keyword>
<dbReference type="AlphaFoldDB" id="A0AAD1R9N2"/>
<evidence type="ECO:0000256" key="5">
    <source>
        <dbReference type="ARBA" id="ARBA00023049"/>
    </source>
</evidence>
<evidence type="ECO:0000256" key="8">
    <source>
        <dbReference type="PROSITE-ProRule" id="PRU01211"/>
    </source>
</evidence>
<dbReference type="Gene3D" id="3.40.390.10">
    <property type="entry name" value="Collagenase (Catalytic Domain)"/>
    <property type="match status" value="1"/>
</dbReference>
<feature type="binding site" evidence="8">
    <location>
        <position position="177"/>
    </location>
    <ligand>
        <name>Zn(2+)</name>
        <dbReference type="ChEBI" id="CHEBI:29105"/>
        <note>catalytic</note>
    </ligand>
</feature>
<dbReference type="PROSITE" id="PS01180">
    <property type="entry name" value="CUB"/>
    <property type="match status" value="2"/>
</dbReference>
<dbReference type="PANTHER" id="PTHR10127:SF899">
    <property type="entry name" value="ASTACIN-LIKE METALLOENDOPEPTIDASE-RELATED"/>
    <property type="match status" value="1"/>
</dbReference>
<feature type="domain" description="CUB" evidence="10">
    <location>
        <begin position="243"/>
        <end position="303"/>
    </location>
</feature>
<dbReference type="CDD" id="cd00041">
    <property type="entry name" value="CUB"/>
    <property type="match status" value="2"/>
</dbReference>
<feature type="domain" description="CUB" evidence="10">
    <location>
        <begin position="305"/>
        <end position="417"/>
    </location>
</feature>
<reference evidence="12" key="1">
    <citation type="submission" date="2022-03" db="EMBL/GenBank/DDBJ databases">
        <authorList>
            <person name="Alioto T."/>
            <person name="Alioto T."/>
            <person name="Gomez Garrido J."/>
        </authorList>
    </citation>
    <scope>NUCLEOTIDE SEQUENCE</scope>
</reference>
<evidence type="ECO:0000256" key="2">
    <source>
        <dbReference type="ARBA" id="ARBA00022723"/>
    </source>
</evidence>
<evidence type="ECO:0000313" key="13">
    <source>
        <dbReference type="Proteomes" id="UP001295444"/>
    </source>
</evidence>
<evidence type="ECO:0000256" key="1">
    <source>
        <dbReference type="ARBA" id="ARBA00022670"/>
    </source>
</evidence>
<keyword evidence="2 8" id="KW-0479">Metal-binding</keyword>
<dbReference type="PANTHER" id="PTHR10127">
    <property type="entry name" value="DISCOIDIN, CUB, EGF, LAMININ , AND ZINC METALLOPROTEASE DOMAIN CONTAINING"/>
    <property type="match status" value="1"/>
</dbReference>
<dbReference type="InterPro" id="IPR000859">
    <property type="entry name" value="CUB_dom"/>
</dbReference>
<comment type="caution">
    <text evidence="7">Lacks conserved residue(s) required for the propagation of feature annotation.</text>
</comment>
<dbReference type="InterPro" id="IPR035914">
    <property type="entry name" value="Sperma_CUB_dom_sf"/>
</dbReference>
<dbReference type="InterPro" id="IPR001506">
    <property type="entry name" value="Peptidase_M12A"/>
</dbReference>
<keyword evidence="9" id="KW-0732">Signal</keyword>
<evidence type="ECO:0000256" key="9">
    <source>
        <dbReference type="RuleBase" id="RU361183"/>
    </source>
</evidence>
<comment type="cofactor">
    <cofactor evidence="8 9">
        <name>Zn(2+)</name>
        <dbReference type="ChEBI" id="CHEBI:29105"/>
    </cofactor>
    <text evidence="8 9">Binds 1 zinc ion per subunit.</text>
</comment>
<dbReference type="GO" id="GO:0004222">
    <property type="term" value="F:metalloendopeptidase activity"/>
    <property type="evidence" value="ECO:0007669"/>
    <property type="project" value="UniProtKB-UniRule"/>
</dbReference>
<dbReference type="SMART" id="SM00042">
    <property type="entry name" value="CUB"/>
    <property type="match status" value="2"/>
</dbReference>
<evidence type="ECO:0000313" key="12">
    <source>
        <dbReference type="EMBL" id="CAH2245699.1"/>
    </source>
</evidence>
<dbReference type="EC" id="3.4.24.-" evidence="9"/>
<feature type="binding site" evidence="8">
    <location>
        <position position="171"/>
    </location>
    <ligand>
        <name>Zn(2+)</name>
        <dbReference type="ChEBI" id="CHEBI:29105"/>
        <note>catalytic</note>
    </ligand>
</feature>
<dbReference type="InterPro" id="IPR024079">
    <property type="entry name" value="MetalloPept_cat_dom_sf"/>
</dbReference>
<evidence type="ECO:0000259" key="11">
    <source>
        <dbReference type="PROSITE" id="PS51864"/>
    </source>
</evidence>
<feature type="binding site" evidence="8">
    <location>
        <position position="167"/>
    </location>
    <ligand>
        <name>Zn(2+)</name>
        <dbReference type="ChEBI" id="CHEBI:29105"/>
        <note>catalytic</note>
    </ligand>
</feature>
<name>A0AAD1R9N2_PELCU</name>